<evidence type="ECO:0000256" key="2">
    <source>
        <dbReference type="SAM" id="MobiDB-lite"/>
    </source>
</evidence>
<feature type="domain" description="Rad50/SbcC-type AAA" evidence="3">
    <location>
        <begin position="5"/>
        <end position="66"/>
    </location>
</feature>
<feature type="coiled-coil region" evidence="1">
    <location>
        <begin position="587"/>
        <end position="658"/>
    </location>
</feature>
<evidence type="ECO:0000259" key="3">
    <source>
        <dbReference type="Pfam" id="PF13476"/>
    </source>
</evidence>
<dbReference type="InterPro" id="IPR038729">
    <property type="entry name" value="Rad50/SbcC_AAA"/>
</dbReference>
<dbReference type="PANTHER" id="PTHR41259">
    <property type="entry name" value="DOUBLE-STRAND BREAK REPAIR RAD50 ATPASE, PUTATIVE-RELATED"/>
    <property type="match status" value="1"/>
</dbReference>
<evidence type="ECO:0000313" key="5">
    <source>
        <dbReference type="Proteomes" id="UP000749010"/>
    </source>
</evidence>
<protein>
    <submittedName>
        <fullName evidence="4">GTP-binding protein</fullName>
    </submittedName>
</protein>
<organism evidence="4 5">
    <name type="scientific">Candidatus Accumulibacter phosphatis</name>
    <dbReference type="NCBI Taxonomy" id="327160"/>
    <lineage>
        <taxon>Bacteria</taxon>
        <taxon>Pseudomonadati</taxon>
        <taxon>Pseudomonadota</taxon>
        <taxon>Betaproteobacteria</taxon>
        <taxon>Candidatus Accumulibacter</taxon>
    </lineage>
</organism>
<name>A0ABX1TVJ1_9PROT</name>
<comment type="caution">
    <text evidence="4">The sequence shown here is derived from an EMBL/GenBank/DDBJ whole genome shotgun (WGS) entry which is preliminary data.</text>
</comment>
<keyword evidence="5" id="KW-1185">Reference proteome</keyword>
<accession>A0ABX1TVJ1</accession>
<evidence type="ECO:0000256" key="1">
    <source>
        <dbReference type="SAM" id="Coils"/>
    </source>
</evidence>
<dbReference type="Pfam" id="PF13476">
    <property type="entry name" value="AAA_23"/>
    <property type="match status" value="1"/>
</dbReference>
<reference evidence="4 5" key="1">
    <citation type="submission" date="2019-03" db="EMBL/GenBank/DDBJ databases">
        <title>Metabolic reconstructions from genomes of highly enriched 'Candidatus Accumulibacter' and 'Candidatus Competibacter' bioreactor populations.</title>
        <authorList>
            <person name="Annavajhala M.K."/>
            <person name="Welles L."/>
            <person name="Abbas B."/>
            <person name="Sorokin D."/>
            <person name="Park H."/>
            <person name="Van Loosdrecht M."/>
            <person name="Chandran K."/>
        </authorList>
    </citation>
    <scope>NUCLEOTIDE SEQUENCE [LARGE SCALE GENOMIC DNA]</scope>
    <source>
        <strain evidence="4 5">SBR_S</strain>
    </source>
</reference>
<keyword evidence="1" id="KW-0175">Coiled coil</keyword>
<dbReference type="InterPro" id="IPR027417">
    <property type="entry name" value="P-loop_NTPase"/>
</dbReference>
<dbReference type="Gene3D" id="3.40.50.300">
    <property type="entry name" value="P-loop containing nucleotide triphosphate hydrolases"/>
    <property type="match status" value="2"/>
</dbReference>
<feature type="coiled-coil region" evidence="1">
    <location>
        <begin position="704"/>
        <end position="738"/>
    </location>
</feature>
<evidence type="ECO:0000313" key="4">
    <source>
        <dbReference type="EMBL" id="NMQ28287.1"/>
    </source>
</evidence>
<dbReference type="SUPFAM" id="SSF52540">
    <property type="entry name" value="P-loop containing nucleoside triphosphate hydrolases"/>
    <property type="match status" value="1"/>
</dbReference>
<proteinExistence type="predicted"/>
<dbReference type="Proteomes" id="UP000749010">
    <property type="component" value="Unassembled WGS sequence"/>
</dbReference>
<dbReference type="RefSeq" id="WP_169066747.1">
    <property type="nucleotide sequence ID" value="NZ_SPMY01000030.1"/>
</dbReference>
<sequence length="887" mass="97170">MKLSRIRIEQFRQFRQALEIRDLDAGINLFTGANEAGKSTIVAALRAAFFERHRSGSVDDFRPWGDSSASPSVELDFTLGHQDYRLTKSFLGKKRCELQAGSQHLDGADAEDHLADLLGFRYAGRGASAAEHWGIPGLLWIPQGGAQEVREAVAHATDHLRSALNESLGEVASSGGDEVMATVEAARNELLTPATGAVRGIYAVAIRHEAALASELDALTTAIASYRQKVDRLSSLRREHAIDEDEKPWLHFRKEHQAAIDKLAAIQRIEETQAAEKQRATQIDGQIKLLREQLASFAARKQEAETRATALEKARQEQSSNAALVVQCLEKRVEASVRYEAVREILRLARQEDTRRSLARELDEIRQKAASAAIALAKAEAEQTTLLERQRLAAAAEIRPADLESLRQQHRQIRELHIHRAAAATRLRFTLDDERRMVIGDESLSGSGERLLLAATEITLPGFGKLEIAPGGSDLTQLGRQESELSDRQAALLQRLGLTSLDDAEARQQIYSERLGEVKTATATLKALAPKGGDALRSELASQQARGGDVEAKLRQLPPAVDGSSSAAALPSVGEAEAAEEGAGKSLTQISEQLHQAQLAAANAQTNCESAARELAAARALLDAPDRAAREATASRDLVDALAERSTLTARIAALQQQVGEARPDILKQDVERFGKSAEQHEKRFGERRDTLLRLEVELQAAGAQGLEERSAKLARDLAQAQRRGEELRRRASALDHLLQLLRDKRRALTRKLQAPLQKHLNRYLQLLFAQASLEIDENLSPGPLTRVGAKGSESGAFEALSFGAREQMGVISRLAYADLLQEAGRPTLIILDDALVHSDDERLAQMKRVLFDAATRHQILLFTCHPANWRDLGVGARSLETLRAAC</sequence>
<dbReference type="PANTHER" id="PTHR41259:SF1">
    <property type="entry name" value="DOUBLE-STRAND BREAK REPAIR RAD50 ATPASE, PUTATIVE-RELATED"/>
    <property type="match status" value="1"/>
</dbReference>
<gene>
    <name evidence="4" type="ORF">E4Q23_11295</name>
</gene>
<feature type="coiled-coil region" evidence="1">
    <location>
        <begin position="287"/>
        <end position="321"/>
    </location>
</feature>
<feature type="coiled-coil region" evidence="1">
    <location>
        <begin position="348"/>
        <end position="382"/>
    </location>
</feature>
<dbReference type="EMBL" id="SPMY01000030">
    <property type="protein sequence ID" value="NMQ28287.1"/>
    <property type="molecule type" value="Genomic_DNA"/>
</dbReference>
<feature type="region of interest" description="Disordered" evidence="2">
    <location>
        <begin position="559"/>
        <end position="585"/>
    </location>
</feature>